<comment type="caution">
    <text evidence="4">The sequence shown here is derived from an EMBL/GenBank/DDBJ whole genome shotgun (WGS) entry which is preliminary data.</text>
</comment>
<dbReference type="InterPro" id="IPR029058">
    <property type="entry name" value="AB_hydrolase_fold"/>
</dbReference>
<dbReference type="Pfam" id="PF12740">
    <property type="entry name" value="PETase"/>
    <property type="match status" value="1"/>
</dbReference>
<gene>
    <name evidence="4" type="ORF">PGLA2088_LOCUS34316</name>
</gene>
<evidence type="ECO:0000313" key="5">
    <source>
        <dbReference type="Proteomes" id="UP000626109"/>
    </source>
</evidence>
<feature type="region of interest" description="Disordered" evidence="2">
    <location>
        <begin position="63"/>
        <end position="83"/>
    </location>
</feature>
<protein>
    <recommendedName>
        <fullName evidence="3">PET hydrolase/cutinase-like domain-containing protein</fullName>
    </recommendedName>
</protein>
<dbReference type="PANTHER" id="PTHR43037:SF1">
    <property type="entry name" value="BLL1128 PROTEIN"/>
    <property type="match status" value="1"/>
</dbReference>
<accession>A0A813KPI7</accession>
<evidence type="ECO:0000259" key="3">
    <source>
        <dbReference type="Pfam" id="PF12740"/>
    </source>
</evidence>
<evidence type="ECO:0000256" key="2">
    <source>
        <dbReference type="SAM" id="MobiDB-lite"/>
    </source>
</evidence>
<name>A0A813KPI7_POLGL</name>
<organism evidence="4 5">
    <name type="scientific">Polarella glacialis</name>
    <name type="common">Dinoflagellate</name>
    <dbReference type="NCBI Taxonomy" id="89957"/>
    <lineage>
        <taxon>Eukaryota</taxon>
        <taxon>Sar</taxon>
        <taxon>Alveolata</taxon>
        <taxon>Dinophyceae</taxon>
        <taxon>Suessiales</taxon>
        <taxon>Suessiaceae</taxon>
        <taxon>Polarella</taxon>
    </lineage>
</organism>
<evidence type="ECO:0000313" key="4">
    <source>
        <dbReference type="EMBL" id="CAE8706846.1"/>
    </source>
</evidence>
<keyword evidence="1" id="KW-0732">Signal</keyword>
<evidence type="ECO:0000256" key="1">
    <source>
        <dbReference type="ARBA" id="ARBA00022729"/>
    </source>
</evidence>
<dbReference type="InterPro" id="IPR050955">
    <property type="entry name" value="Plant_Biomass_Hydrol_Est"/>
</dbReference>
<sequence>MVTGAAIGPSSRSSRKECGSGKITNTAGSCKSKGHLWAGTAAAVTISTLLIISGSAPPTVAFPAGMKSAPSAGSKPGPKEPRELRELRDPHSFEALVHEPEKGQPGQQLPLLLYLHGAGEQAGGLRDILSEGATGTPPVELAKGSALSILADRFVVVAPHTSRGWRPEAVGKFLDFLLDSSSSGLQLDPRRLYSTGHSMGGAGALMAAAATRRFAAVVPVAPSGAPKPADLRGIPVWAFHGRNDIIVPSQVSEQLLEALRRSEPSDDARLTLYDDAPAPVGWPDYLGHASTIPAYAMPELYDWLLSHQLPKAAPEDRDLSGDT</sequence>
<dbReference type="Proteomes" id="UP000626109">
    <property type="component" value="Unassembled WGS sequence"/>
</dbReference>
<dbReference type="Gene3D" id="3.40.50.1820">
    <property type="entry name" value="alpha/beta hydrolase"/>
    <property type="match status" value="1"/>
</dbReference>
<feature type="domain" description="PET hydrolase/cutinase-like" evidence="3">
    <location>
        <begin position="180"/>
        <end position="251"/>
    </location>
</feature>
<dbReference type="SUPFAM" id="SSF53474">
    <property type="entry name" value="alpha/beta-Hydrolases"/>
    <property type="match status" value="1"/>
</dbReference>
<reference evidence="4" key="1">
    <citation type="submission" date="2021-02" db="EMBL/GenBank/DDBJ databases">
        <authorList>
            <person name="Dougan E. K."/>
            <person name="Rhodes N."/>
            <person name="Thang M."/>
            <person name="Chan C."/>
        </authorList>
    </citation>
    <scope>NUCLEOTIDE SEQUENCE</scope>
</reference>
<dbReference type="EMBL" id="CAJNNW010031279">
    <property type="protein sequence ID" value="CAE8706846.1"/>
    <property type="molecule type" value="Genomic_DNA"/>
</dbReference>
<proteinExistence type="predicted"/>
<dbReference type="InterPro" id="IPR041127">
    <property type="entry name" value="PET_hydrolase/cutinase-like"/>
</dbReference>
<dbReference type="AlphaFoldDB" id="A0A813KPI7"/>
<feature type="region of interest" description="Disordered" evidence="2">
    <location>
        <begin position="1"/>
        <end position="25"/>
    </location>
</feature>
<dbReference type="PANTHER" id="PTHR43037">
    <property type="entry name" value="UNNAMED PRODUCT-RELATED"/>
    <property type="match status" value="1"/>
</dbReference>